<keyword evidence="3" id="KW-1185">Reference proteome</keyword>
<name>A0A3M7R3A3_BRAPC</name>
<organism evidence="2 3">
    <name type="scientific">Brachionus plicatilis</name>
    <name type="common">Marine rotifer</name>
    <name type="synonym">Brachionus muelleri</name>
    <dbReference type="NCBI Taxonomy" id="10195"/>
    <lineage>
        <taxon>Eukaryota</taxon>
        <taxon>Metazoa</taxon>
        <taxon>Spiralia</taxon>
        <taxon>Gnathifera</taxon>
        <taxon>Rotifera</taxon>
        <taxon>Eurotatoria</taxon>
        <taxon>Monogononta</taxon>
        <taxon>Pseudotrocha</taxon>
        <taxon>Ploima</taxon>
        <taxon>Brachionidae</taxon>
        <taxon>Brachionus</taxon>
    </lineage>
</organism>
<protein>
    <submittedName>
        <fullName evidence="2">Uncharacterized protein</fullName>
    </submittedName>
</protein>
<dbReference type="Proteomes" id="UP000276133">
    <property type="component" value="Unassembled WGS sequence"/>
</dbReference>
<keyword evidence="1" id="KW-0812">Transmembrane</keyword>
<gene>
    <name evidence="2" type="ORF">BpHYR1_039412</name>
</gene>
<reference evidence="2 3" key="1">
    <citation type="journal article" date="2018" name="Sci. Rep.">
        <title>Genomic signatures of local adaptation to the degree of environmental predictability in rotifers.</title>
        <authorList>
            <person name="Franch-Gras L."/>
            <person name="Hahn C."/>
            <person name="Garcia-Roger E.M."/>
            <person name="Carmona M.J."/>
            <person name="Serra M."/>
            <person name="Gomez A."/>
        </authorList>
    </citation>
    <scope>NUCLEOTIDE SEQUENCE [LARGE SCALE GENOMIC DNA]</scope>
    <source>
        <strain evidence="2">HYR1</strain>
    </source>
</reference>
<evidence type="ECO:0000256" key="1">
    <source>
        <dbReference type="SAM" id="Phobius"/>
    </source>
</evidence>
<accession>A0A3M7R3A3</accession>
<dbReference type="EMBL" id="REGN01004357">
    <property type="protein sequence ID" value="RNA17864.1"/>
    <property type="molecule type" value="Genomic_DNA"/>
</dbReference>
<sequence length="209" mass="23849">MIKNLGVLNKCVKKILSFKKNFGVFTQCYYFISLMGRTQVSIGTENSNLRNIFDQYTFLNFFTLAAKQRVPTSSTIGMLQREKINSRILFCHFVVVVGVEKTVLIFFKAHVLLVAVKSGFFVIIVVLVAQLCLDQIVVRFFALLQILRLKFPARSNRHGLEDARVHHCLTQFGAFFPGHFAFHTQRLFIVSEKRVDQVDALGAREVDGL</sequence>
<dbReference type="AlphaFoldDB" id="A0A3M7R3A3"/>
<comment type="caution">
    <text evidence="2">The sequence shown here is derived from an EMBL/GenBank/DDBJ whole genome shotgun (WGS) entry which is preliminary data.</text>
</comment>
<evidence type="ECO:0000313" key="2">
    <source>
        <dbReference type="EMBL" id="RNA17864.1"/>
    </source>
</evidence>
<keyword evidence="1" id="KW-1133">Transmembrane helix</keyword>
<feature type="transmembrane region" description="Helical" evidence="1">
    <location>
        <begin position="88"/>
        <end position="107"/>
    </location>
</feature>
<proteinExistence type="predicted"/>
<keyword evidence="1" id="KW-0472">Membrane</keyword>
<evidence type="ECO:0000313" key="3">
    <source>
        <dbReference type="Proteomes" id="UP000276133"/>
    </source>
</evidence>
<feature type="transmembrane region" description="Helical" evidence="1">
    <location>
        <begin position="119"/>
        <end position="147"/>
    </location>
</feature>